<proteinExistence type="inferred from homology"/>
<reference evidence="3" key="1">
    <citation type="submission" date="2018-02" db="EMBL/GenBank/DDBJ databases">
        <authorList>
            <person name="Kim S.-K."/>
            <person name="Jung H.-I."/>
            <person name="Lee S.-W."/>
        </authorList>
    </citation>
    <scope>NUCLEOTIDE SEQUENCE</scope>
    <source>
        <strain evidence="3">SK3146</strain>
    </source>
</reference>
<keyword evidence="2 3" id="KW-0560">Oxidoreductase</keyword>
<dbReference type="Pfam" id="PF13561">
    <property type="entry name" value="adh_short_C2"/>
    <property type="match status" value="1"/>
</dbReference>
<dbReference type="SUPFAM" id="SSF51735">
    <property type="entry name" value="NAD(P)-binding Rossmann-fold domains"/>
    <property type="match status" value="1"/>
</dbReference>
<dbReference type="Proteomes" id="UP001057134">
    <property type="component" value="Chromosome"/>
</dbReference>
<dbReference type="InterPro" id="IPR036291">
    <property type="entry name" value="NAD(P)-bd_dom_sf"/>
</dbReference>
<dbReference type="CDD" id="cd05233">
    <property type="entry name" value="SDR_c"/>
    <property type="match status" value="1"/>
</dbReference>
<evidence type="ECO:0000256" key="1">
    <source>
        <dbReference type="ARBA" id="ARBA00006484"/>
    </source>
</evidence>
<gene>
    <name evidence="3" type="primary">fabG_13</name>
    <name evidence="3" type="ORF">SK3146_06891</name>
</gene>
<evidence type="ECO:0000256" key="2">
    <source>
        <dbReference type="ARBA" id="ARBA00023002"/>
    </source>
</evidence>
<keyword evidence="4" id="KW-1185">Reference proteome</keyword>
<dbReference type="PRINTS" id="PR00081">
    <property type="entry name" value="GDHRDH"/>
</dbReference>
<dbReference type="PROSITE" id="PS00061">
    <property type="entry name" value="ADH_SHORT"/>
    <property type="match status" value="1"/>
</dbReference>
<dbReference type="GO" id="GO:0004316">
    <property type="term" value="F:3-oxoacyl-[acyl-carrier-protein] reductase (NADPH) activity"/>
    <property type="evidence" value="ECO:0007669"/>
    <property type="project" value="UniProtKB-EC"/>
</dbReference>
<comment type="similarity">
    <text evidence="1">Belongs to the short-chain dehydrogenases/reductases (SDR) family.</text>
</comment>
<sequence>MEQRLQGHIAVVTGASRREGIGTAICRSLASAGADIFFTVWREYDDSMPWGSEREWAGLLRNEIQAMGRRCESIEIDLSDANAPARLLDSVSEKLGSPTILVNNATHDASNGYMNVDAKSFDKHYEVNVRATCLLCVEFARRFKKENCKAGRIVNLTSGQEQGPMIGSLEYVATKGAISAFTRSLAPEIASLGITVNAVNPGPTDTGWMTDSIKQHLLPRFPTGRIGLPEDTARLITFLASDEAEWITGQVIHSEGGFIRA</sequence>
<evidence type="ECO:0000313" key="3">
    <source>
        <dbReference type="EMBL" id="UQZ87589.1"/>
    </source>
</evidence>
<dbReference type="EC" id="1.1.1.100" evidence="3"/>
<dbReference type="PANTHER" id="PTHR48107:SF7">
    <property type="entry name" value="RE15974P"/>
    <property type="match status" value="1"/>
</dbReference>
<organism evidence="3 4">
    <name type="scientific">Paenibacillus konkukensis</name>
    <dbReference type="NCBI Taxonomy" id="2020716"/>
    <lineage>
        <taxon>Bacteria</taxon>
        <taxon>Bacillati</taxon>
        <taxon>Bacillota</taxon>
        <taxon>Bacilli</taxon>
        <taxon>Bacillales</taxon>
        <taxon>Paenibacillaceae</taxon>
        <taxon>Paenibacillus</taxon>
    </lineage>
</organism>
<dbReference type="EMBL" id="CP027059">
    <property type="protein sequence ID" value="UQZ87589.1"/>
    <property type="molecule type" value="Genomic_DNA"/>
</dbReference>
<evidence type="ECO:0000313" key="4">
    <source>
        <dbReference type="Proteomes" id="UP001057134"/>
    </source>
</evidence>
<dbReference type="RefSeq" id="WP_249863037.1">
    <property type="nucleotide sequence ID" value="NZ_CP027059.1"/>
</dbReference>
<protein>
    <submittedName>
        <fullName evidence="3">3-oxoacyl-[acyl-carrier-protein] reductase FabG</fullName>
        <ecNumber evidence="3">1.1.1.100</ecNumber>
    </submittedName>
</protein>
<dbReference type="NCBIfam" id="NF009389">
    <property type="entry name" value="PRK12748.1"/>
    <property type="match status" value="1"/>
</dbReference>
<dbReference type="NCBIfam" id="NF009499">
    <property type="entry name" value="PRK12859.1"/>
    <property type="match status" value="1"/>
</dbReference>
<dbReference type="PANTHER" id="PTHR48107">
    <property type="entry name" value="NADPH-DEPENDENT ALDEHYDE REDUCTASE-LIKE PROTEIN, CHLOROPLASTIC-RELATED"/>
    <property type="match status" value="1"/>
</dbReference>
<dbReference type="InterPro" id="IPR020904">
    <property type="entry name" value="Sc_DH/Rdtase_CS"/>
</dbReference>
<reference evidence="3" key="2">
    <citation type="journal article" date="2021" name="J Anim Sci Technol">
        <title>Complete genome sequence of Paenibacillus konkukensis sp. nov. SK3146 as a potential probiotic strain.</title>
        <authorList>
            <person name="Jung H.I."/>
            <person name="Park S."/>
            <person name="Niu K.M."/>
            <person name="Lee S.W."/>
            <person name="Kothari D."/>
            <person name="Yi K.J."/>
            <person name="Kim S.K."/>
        </authorList>
    </citation>
    <scope>NUCLEOTIDE SEQUENCE</scope>
    <source>
        <strain evidence="3">SK3146</strain>
    </source>
</reference>
<dbReference type="PRINTS" id="PR00080">
    <property type="entry name" value="SDRFAMILY"/>
</dbReference>
<dbReference type="Gene3D" id="3.40.50.720">
    <property type="entry name" value="NAD(P)-binding Rossmann-like Domain"/>
    <property type="match status" value="1"/>
</dbReference>
<name>A0ABY4S1F9_9BACL</name>
<accession>A0ABY4S1F9</accession>
<dbReference type="InterPro" id="IPR002347">
    <property type="entry name" value="SDR_fam"/>
</dbReference>